<evidence type="ECO:0000313" key="2">
    <source>
        <dbReference type="Proteomes" id="UP000013782"/>
    </source>
</evidence>
<dbReference type="RefSeq" id="WP_010756722.1">
    <property type="nucleotide sequence ID" value="NZ_ASWD01000006.1"/>
</dbReference>
<name>R2T3H1_9ENTE</name>
<comment type="caution">
    <text evidence="1">The sequence shown here is derived from an EMBL/GenBank/DDBJ whole genome shotgun (WGS) entry which is preliminary data.</text>
</comment>
<proteinExistence type="predicted"/>
<protein>
    <submittedName>
        <fullName evidence="1">Uncharacterized protein</fullName>
    </submittedName>
</protein>
<reference evidence="1 2" key="1">
    <citation type="submission" date="2013-02" db="EMBL/GenBank/DDBJ databases">
        <title>The Genome Sequence of Enterococcus pallens BAA-351.</title>
        <authorList>
            <consortium name="The Broad Institute Genome Sequencing Platform"/>
            <consortium name="The Broad Institute Genome Sequencing Center for Infectious Disease"/>
            <person name="Earl A.M."/>
            <person name="Gilmore M.S."/>
            <person name="Lebreton F."/>
            <person name="Walker B."/>
            <person name="Young S.K."/>
            <person name="Zeng Q."/>
            <person name="Gargeya S."/>
            <person name="Fitzgerald M."/>
            <person name="Haas B."/>
            <person name="Abouelleil A."/>
            <person name="Alvarado L."/>
            <person name="Arachchi H.M."/>
            <person name="Berlin A.M."/>
            <person name="Chapman S.B."/>
            <person name="Dewar J."/>
            <person name="Goldberg J."/>
            <person name="Griggs A."/>
            <person name="Gujja S."/>
            <person name="Hansen M."/>
            <person name="Howarth C."/>
            <person name="Imamovic A."/>
            <person name="Larimer J."/>
            <person name="McCowan C."/>
            <person name="Murphy C."/>
            <person name="Neiman D."/>
            <person name="Pearson M."/>
            <person name="Priest M."/>
            <person name="Roberts A."/>
            <person name="Saif S."/>
            <person name="Shea T."/>
            <person name="Sisk P."/>
            <person name="Sykes S."/>
            <person name="Wortman J."/>
            <person name="Nusbaum C."/>
            <person name="Birren B."/>
        </authorList>
    </citation>
    <scope>NUCLEOTIDE SEQUENCE [LARGE SCALE GENOMIC DNA]</scope>
    <source>
        <strain evidence="1 2">ATCC BAA-351</strain>
    </source>
</reference>
<keyword evidence="2" id="KW-1185">Reference proteome</keyword>
<dbReference type="Proteomes" id="UP000013782">
    <property type="component" value="Unassembled WGS sequence"/>
</dbReference>
<gene>
    <name evidence="1" type="ORF">UAU_01716</name>
</gene>
<evidence type="ECO:0000313" key="1">
    <source>
        <dbReference type="EMBL" id="EOH94794.1"/>
    </source>
</evidence>
<dbReference type="AlphaFoldDB" id="R2T3H1"/>
<organism evidence="1 2">
    <name type="scientific">Enterococcus pallens ATCC BAA-351</name>
    <dbReference type="NCBI Taxonomy" id="1158607"/>
    <lineage>
        <taxon>Bacteria</taxon>
        <taxon>Bacillati</taxon>
        <taxon>Bacillota</taxon>
        <taxon>Bacilli</taxon>
        <taxon>Lactobacillales</taxon>
        <taxon>Enterococcaceae</taxon>
        <taxon>Enterococcus</taxon>
    </lineage>
</organism>
<sequence>MEMLKNLQKKSTRLERLCAELTDIQKAEKEFEYALENIDTDNPCYFFGFKFGSGICTTSFALNGITKYTDLTRNIIALTKVELDRRKLEIMDELERDFGGIE</sequence>
<accession>R2T3H1</accession>
<dbReference type="EMBL" id="AJAQ01000014">
    <property type="protein sequence ID" value="EOH94794.1"/>
    <property type="molecule type" value="Genomic_DNA"/>
</dbReference>
<dbReference type="PATRIC" id="fig|1158607.3.peg.1684"/>
<dbReference type="HOGENOM" id="CLU_2273057_0_0_9"/>